<keyword evidence="8" id="KW-0496">Mitochondrion</keyword>
<protein>
    <submittedName>
        <fullName evidence="13">Solute carrier family 25 member 36-A isoform X2</fullName>
    </submittedName>
</protein>
<dbReference type="PANTHER" id="PTHR45829">
    <property type="entry name" value="MITOCHONDRIAL CARRIER PROTEIN RIM2"/>
    <property type="match status" value="1"/>
</dbReference>
<keyword evidence="5" id="KW-0677">Repeat</keyword>
<accession>A0ABM4D3A9</accession>
<evidence type="ECO:0000313" key="12">
    <source>
        <dbReference type="Proteomes" id="UP001652625"/>
    </source>
</evidence>
<keyword evidence="6" id="KW-0999">Mitochondrion inner membrane</keyword>
<keyword evidence="9 10" id="KW-0472">Membrane</keyword>
<evidence type="ECO:0000256" key="9">
    <source>
        <dbReference type="ARBA" id="ARBA00023136"/>
    </source>
</evidence>
<keyword evidence="4 10" id="KW-0812">Transmembrane</keyword>
<dbReference type="Proteomes" id="UP001652625">
    <property type="component" value="Chromosome 12"/>
</dbReference>
<evidence type="ECO:0000256" key="10">
    <source>
        <dbReference type="PROSITE-ProRule" id="PRU00282"/>
    </source>
</evidence>
<keyword evidence="12" id="KW-1185">Reference proteome</keyword>
<keyword evidence="7" id="KW-1133">Transmembrane helix</keyword>
<evidence type="ECO:0000256" key="7">
    <source>
        <dbReference type="ARBA" id="ARBA00022989"/>
    </source>
</evidence>
<dbReference type="PANTHER" id="PTHR45829:SF4">
    <property type="entry name" value="MITOCHONDRIAL CARRIER PROTEIN RIM2"/>
    <property type="match status" value="1"/>
</dbReference>
<feature type="repeat" description="Solcar" evidence="10">
    <location>
        <begin position="126"/>
        <end position="208"/>
    </location>
</feature>
<comment type="subcellular location">
    <subcellularLocation>
        <location evidence="1">Mitochondrion inner membrane</location>
        <topology evidence="1">Multi-pass membrane protein</topology>
    </subcellularLocation>
</comment>
<name>A0ABM4D3A9_HYDVU</name>
<evidence type="ECO:0000256" key="4">
    <source>
        <dbReference type="ARBA" id="ARBA00022692"/>
    </source>
</evidence>
<feature type="repeat" description="Solcar" evidence="10">
    <location>
        <begin position="224"/>
        <end position="312"/>
    </location>
</feature>
<dbReference type="InterPro" id="IPR023395">
    <property type="entry name" value="MCP_dom_sf"/>
</dbReference>
<reference evidence="13" key="1">
    <citation type="submission" date="2025-08" db="UniProtKB">
        <authorList>
            <consortium name="RefSeq"/>
        </authorList>
    </citation>
    <scope>IDENTIFICATION</scope>
</reference>
<dbReference type="PRINTS" id="PR00926">
    <property type="entry name" value="MITOCARRIER"/>
</dbReference>
<dbReference type="SUPFAM" id="SSF103506">
    <property type="entry name" value="Mitochondrial carrier"/>
    <property type="match status" value="1"/>
</dbReference>
<dbReference type="RefSeq" id="XP_065668755.1">
    <property type="nucleotide sequence ID" value="XM_065812683.1"/>
</dbReference>
<dbReference type="InterPro" id="IPR002067">
    <property type="entry name" value="MCP"/>
</dbReference>
<evidence type="ECO:0000256" key="3">
    <source>
        <dbReference type="ARBA" id="ARBA00022448"/>
    </source>
</evidence>
<dbReference type="PROSITE" id="PS50920">
    <property type="entry name" value="SOLCAR"/>
    <property type="match status" value="3"/>
</dbReference>
<sequence>MDYKECRSSTIINFIAGAIGGTSAAIITCPLEVVKTRLQSSGEVFKPITRQITSVSTITRIQPEQRIKPNGILGCMRHIINTEGYRSLYKGLGPNLIGVAPARAVYFAVYVKSSKYIQQKGIVHQDNPLTHMLAGASAGFVTHTLTAPIWFVKTRLQLSSHKYGMMRCIAKVYKSEGIKGFYRGLSASYFGVVETIIHFVIYERLKKILREYHRDNSFDHLEKNQLTDFMLSAGCSKTCAAIFAYPHEVVRTRLRQETRDKERKYQKFFQTLVLVYKEEGRPALYGGLGTKLLCQIPNCAVMFMVYESVVFYLCENDQND</sequence>
<proteinExistence type="inferred from homology"/>
<gene>
    <name evidence="13" type="primary">LOC101241040</name>
</gene>
<evidence type="ECO:0000256" key="5">
    <source>
        <dbReference type="ARBA" id="ARBA00022737"/>
    </source>
</evidence>
<evidence type="ECO:0000256" key="1">
    <source>
        <dbReference type="ARBA" id="ARBA00004448"/>
    </source>
</evidence>
<dbReference type="GeneID" id="101241040"/>
<dbReference type="Gene3D" id="1.50.40.10">
    <property type="entry name" value="Mitochondrial carrier domain"/>
    <property type="match status" value="1"/>
</dbReference>
<evidence type="ECO:0000256" key="11">
    <source>
        <dbReference type="RuleBase" id="RU000488"/>
    </source>
</evidence>
<organism evidence="12 13">
    <name type="scientific">Hydra vulgaris</name>
    <name type="common">Hydra</name>
    <name type="synonym">Hydra attenuata</name>
    <dbReference type="NCBI Taxonomy" id="6087"/>
    <lineage>
        <taxon>Eukaryota</taxon>
        <taxon>Metazoa</taxon>
        <taxon>Cnidaria</taxon>
        <taxon>Hydrozoa</taxon>
        <taxon>Hydroidolina</taxon>
        <taxon>Anthoathecata</taxon>
        <taxon>Aplanulata</taxon>
        <taxon>Hydridae</taxon>
        <taxon>Hydra</taxon>
    </lineage>
</organism>
<evidence type="ECO:0000256" key="6">
    <source>
        <dbReference type="ARBA" id="ARBA00022792"/>
    </source>
</evidence>
<evidence type="ECO:0000256" key="8">
    <source>
        <dbReference type="ARBA" id="ARBA00023128"/>
    </source>
</evidence>
<dbReference type="InterPro" id="IPR018108">
    <property type="entry name" value="MCP_transmembrane"/>
</dbReference>
<keyword evidence="3 11" id="KW-0813">Transport</keyword>
<evidence type="ECO:0000256" key="2">
    <source>
        <dbReference type="ARBA" id="ARBA00006375"/>
    </source>
</evidence>
<dbReference type="Pfam" id="PF00153">
    <property type="entry name" value="Mito_carr"/>
    <property type="match status" value="3"/>
</dbReference>
<feature type="repeat" description="Solcar" evidence="10">
    <location>
        <begin position="8"/>
        <end position="116"/>
    </location>
</feature>
<comment type="similarity">
    <text evidence="2 11">Belongs to the mitochondrial carrier (TC 2.A.29) family.</text>
</comment>
<evidence type="ECO:0000313" key="13">
    <source>
        <dbReference type="RefSeq" id="XP_065668755.1"/>
    </source>
</evidence>
<dbReference type="InterPro" id="IPR049562">
    <property type="entry name" value="SLC25A33/36-like"/>
</dbReference>